<keyword evidence="3" id="KW-1185">Reference proteome</keyword>
<dbReference type="Gene3D" id="3.10.180.10">
    <property type="entry name" value="2,3-Dihydroxybiphenyl 1,2-Dioxygenase, domain 1"/>
    <property type="match status" value="1"/>
</dbReference>
<feature type="domain" description="Glyoxalase-like" evidence="1">
    <location>
        <begin position="9"/>
        <end position="126"/>
    </location>
</feature>
<proteinExistence type="predicted"/>
<evidence type="ECO:0000259" key="1">
    <source>
        <dbReference type="Pfam" id="PF18029"/>
    </source>
</evidence>
<comment type="caution">
    <text evidence="2">The sequence shown here is derived from an EMBL/GenBank/DDBJ whole genome shotgun (WGS) entry which is preliminary data.</text>
</comment>
<dbReference type="InterPro" id="IPR029068">
    <property type="entry name" value="Glyas_Bleomycin-R_OHBP_Dase"/>
</dbReference>
<sequence>MKLYHNLFCRDIEAQLRFYSHLLGVGEALHLRSPIYRGIEMPGFQFGFHAPAAYRLLQLEDRITEPTSHQAVTGYPTFMLDTPDAVTKGAGRASELGGRVIKAPYATYYGQWQAVLGDPEGHVFRLSCDALPAGVSAPILHLEQTST</sequence>
<evidence type="ECO:0000313" key="2">
    <source>
        <dbReference type="EMBL" id="MFC7434585.1"/>
    </source>
</evidence>
<protein>
    <submittedName>
        <fullName evidence="2">VOC family protein</fullName>
    </submittedName>
</protein>
<dbReference type="RefSeq" id="WP_382256126.1">
    <property type="nucleotide sequence ID" value="NZ_JBHTBX010000005.1"/>
</dbReference>
<gene>
    <name evidence="2" type="ORF">ACFQNJ_08685</name>
</gene>
<evidence type="ECO:0000313" key="3">
    <source>
        <dbReference type="Proteomes" id="UP001596495"/>
    </source>
</evidence>
<dbReference type="EMBL" id="JBHTBX010000005">
    <property type="protein sequence ID" value="MFC7434585.1"/>
    <property type="molecule type" value="Genomic_DNA"/>
</dbReference>
<dbReference type="SUPFAM" id="SSF54593">
    <property type="entry name" value="Glyoxalase/Bleomycin resistance protein/Dihydroxybiphenyl dioxygenase"/>
    <property type="match status" value="1"/>
</dbReference>
<dbReference type="InterPro" id="IPR041581">
    <property type="entry name" value="Glyoxalase_6"/>
</dbReference>
<dbReference type="Proteomes" id="UP001596495">
    <property type="component" value="Unassembled WGS sequence"/>
</dbReference>
<reference evidence="3" key="1">
    <citation type="journal article" date="2019" name="Int. J. Syst. Evol. Microbiol.">
        <title>The Global Catalogue of Microorganisms (GCM) 10K type strain sequencing project: providing services to taxonomists for standard genome sequencing and annotation.</title>
        <authorList>
            <consortium name="The Broad Institute Genomics Platform"/>
            <consortium name="The Broad Institute Genome Sequencing Center for Infectious Disease"/>
            <person name="Wu L."/>
            <person name="Ma J."/>
        </authorList>
    </citation>
    <scope>NUCLEOTIDE SEQUENCE [LARGE SCALE GENOMIC DNA]</scope>
    <source>
        <strain evidence="3">CCUG 54518</strain>
    </source>
</reference>
<accession>A0ABW2R914</accession>
<name>A0ABW2R914_9BURK</name>
<dbReference type="Pfam" id="PF18029">
    <property type="entry name" value="Glyoxalase_6"/>
    <property type="match status" value="1"/>
</dbReference>
<organism evidence="2 3">
    <name type="scientific">Hydrogenophaga bisanensis</name>
    <dbReference type="NCBI Taxonomy" id="439611"/>
    <lineage>
        <taxon>Bacteria</taxon>
        <taxon>Pseudomonadati</taxon>
        <taxon>Pseudomonadota</taxon>
        <taxon>Betaproteobacteria</taxon>
        <taxon>Burkholderiales</taxon>
        <taxon>Comamonadaceae</taxon>
        <taxon>Hydrogenophaga</taxon>
    </lineage>
</organism>